<proteinExistence type="predicted"/>
<protein>
    <submittedName>
        <fullName evidence="2">Uncharacterized protein</fullName>
    </submittedName>
</protein>
<dbReference type="OrthoDB" id="10274396at2759"/>
<comment type="caution">
    <text evidence="2">The sequence shown here is derived from an EMBL/GenBank/DDBJ whole genome shotgun (WGS) entry which is preliminary data.</text>
</comment>
<organism evidence="2 3">
    <name type="scientific">Clonostachys solani</name>
    <dbReference type="NCBI Taxonomy" id="160281"/>
    <lineage>
        <taxon>Eukaryota</taxon>
        <taxon>Fungi</taxon>
        <taxon>Dikarya</taxon>
        <taxon>Ascomycota</taxon>
        <taxon>Pezizomycotina</taxon>
        <taxon>Sordariomycetes</taxon>
        <taxon>Hypocreomycetidae</taxon>
        <taxon>Hypocreales</taxon>
        <taxon>Bionectriaceae</taxon>
        <taxon>Clonostachys</taxon>
    </lineage>
</organism>
<feature type="signal peptide" evidence="1">
    <location>
        <begin position="1"/>
        <end position="19"/>
    </location>
</feature>
<dbReference type="AlphaFoldDB" id="A0A9N9ZHZ3"/>
<evidence type="ECO:0000256" key="1">
    <source>
        <dbReference type="SAM" id="SignalP"/>
    </source>
</evidence>
<sequence length="150" mass="16568">MRFITASLALLAGFTGTQAQEIAIRNFWINAKGEIENGEFKALFSEFRIGEEGDLICNTRPDDGYPTGRTNGCFVSLPGEEFELRDWDFAIDGVTADNHVASLTLWNKEESPERTGSGSVVLHCQRNGRPGDGLNWIICRQTEPATITLS</sequence>
<evidence type="ECO:0000313" key="2">
    <source>
        <dbReference type="EMBL" id="CAH0055801.1"/>
    </source>
</evidence>
<keyword evidence="1" id="KW-0732">Signal</keyword>
<keyword evidence="3" id="KW-1185">Reference proteome</keyword>
<dbReference type="EMBL" id="CABFOC020000061">
    <property type="protein sequence ID" value="CAH0055801.1"/>
    <property type="molecule type" value="Genomic_DNA"/>
</dbReference>
<reference evidence="3" key="1">
    <citation type="submission" date="2019-06" db="EMBL/GenBank/DDBJ databases">
        <authorList>
            <person name="Broberg M."/>
        </authorList>
    </citation>
    <scope>NUCLEOTIDE SEQUENCE [LARGE SCALE GENOMIC DNA]</scope>
</reference>
<name>A0A9N9ZHZ3_9HYPO</name>
<dbReference type="Proteomes" id="UP000775872">
    <property type="component" value="Unassembled WGS sequence"/>
</dbReference>
<reference evidence="2 3" key="2">
    <citation type="submission" date="2021-10" db="EMBL/GenBank/DDBJ databases">
        <authorList>
            <person name="Piombo E."/>
        </authorList>
    </citation>
    <scope>NUCLEOTIDE SEQUENCE [LARGE SCALE GENOMIC DNA]</scope>
</reference>
<feature type="chain" id="PRO_5040326842" evidence="1">
    <location>
        <begin position="20"/>
        <end position="150"/>
    </location>
</feature>
<gene>
    <name evidence="2" type="ORF">CSOL1703_00018059</name>
</gene>
<accession>A0A9N9ZHZ3</accession>
<evidence type="ECO:0000313" key="3">
    <source>
        <dbReference type="Proteomes" id="UP000775872"/>
    </source>
</evidence>